<protein>
    <submittedName>
        <fullName evidence="1">Uncharacterized protein</fullName>
    </submittedName>
</protein>
<evidence type="ECO:0000313" key="1">
    <source>
        <dbReference type="EMBL" id="CAJ1970190.1"/>
    </source>
</evidence>
<organism evidence="1 2">
    <name type="scientific">Cylindrotheca closterium</name>
    <dbReference type="NCBI Taxonomy" id="2856"/>
    <lineage>
        <taxon>Eukaryota</taxon>
        <taxon>Sar</taxon>
        <taxon>Stramenopiles</taxon>
        <taxon>Ochrophyta</taxon>
        <taxon>Bacillariophyta</taxon>
        <taxon>Bacillariophyceae</taxon>
        <taxon>Bacillariophycidae</taxon>
        <taxon>Bacillariales</taxon>
        <taxon>Bacillariaceae</taxon>
        <taxon>Cylindrotheca</taxon>
    </lineage>
</organism>
<evidence type="ECO:0000313" key="2">
    <source>
        <dbReference type="Proteomes" id="UP001295423"/>
    </source>
</evidence>
<comment type="caution">
    <text evidence="1">The sequence shown here is derived from an EMBL/GenBank/DDBJ whole genome shotgun (WGS) entry which is preliminary data.</text>
</comment>
<dbReference type="PANTHER" id="PTHR43642">
    <property type="entry name" value="HYBRID SIGNAL TRANSDUCTION HISTIDINE KINASE G"/>
    <property type="match status" value="1"/>
</dbReference>
<dbReference type="InterPro" id="IPR053159">
    <property type="entry name" value="Hybrid_Histidine_Kinase"/>
</dbReference>
<dbReference type="AlphaFoldDB" id="A0AAD2GE74"/>
<gene>
    <name evidence="1" type="ORF">CYCCA115_LOCUS24212</name>
</gene>
<accession>A0AAD2GE74</accession>
<reference evidence="1" key="1">
    <citation type="submission" date="2023-08" db="EMBL/GenBank/DDBJ databases">
        <authorList>
            <person name="Audoor S."/>
            <person name="Bilcke G."/>
        </authorList>
    </citation>
    <scope>NUCLEOTIDE SEQUENCE</scope>
</reference>
<dbReference type="EMBL" id="CAKOGP040002475">
    <property type="protein sequence ID" value="CAJ1970190.1"/>
    <property type="molecule type" value="Genomic_DNA"/>
</dbReference>
<keyword evidence="2" id="KW-1185">Reference proteome</keyword>
<name>A0AAD2GE74_9STRA</name>
<dbReference type="PANTHER" id="PTHR43642:SF1">
    <property type="entry name" value="HYBRID SIGNAL TRANSDUCTION HISTIDINE KINASE G"/>
    <property type="match status" value="1"/>
</dbReference>
<proteinExistence type="predicted"/>
<sequence length="560" mass="62330">MKNLPKQMRDVLQLAACLGASFQEEVLSKVVTDYFASQEGAPKSSQLSKWLTKAIEAWFIKIDNAGYRWVHDGVQEAALCIAGATGLTKTRFQVGKILLRRLSKQEMDQSLFVVVNLLNVGIGTEVSSGSAVTFAELNLRAAQRAMRLSGFEIAASYSDVAISLLPEGHWQPQYKLSTKLHTLAIQAHGVLGNVETMQSLYDEVLGQPDIPLKDRLPLYSAMLESLSGRDPLAAKELANEVLEQLNHPLMKTRRKLSVFNCFSVIKAYDRNLNPDMVSTLPTMIDENAIAAMKILSSLLILTYMTNKTELPAVTSKMASLVNTFGVCDEAANAYCYRGSFATNAKFAKRIMDRSKDRYSKAASKMYIYCLMSHTRDIQWVQKAYEENYHYSLQVGDVQMALYCFMHVLDYALVTGHSLESTAAEARHTIRSLQLMNRGWQIDLMRILWQGVLNMQGQSEDPFVLKGEAMDETAMAPASPGTLDGALRIGFKAIIFAFCGNHQANADEHMDHIQAAAIQLAGNGTGFWYEIYTAISCLHCARSASGGQFQKYKRFCLKDVH</sequence>
<dbReference type="Proteomes" id="UP001295423">
    <property type="component" value="Unassembled WGS sequence"/>
</dbReference>